<accession>A0ABN9XD84</accession>
<reference evidence="2" key="1">
    <citation type="submission" date="2023-10" db="EMBL/GenBank/DDBJ databases">
        <authorList>
            <person name="Chen Y."/>
            <person name="Shah S."/>
            <person name="Dougan E. K."/>
            <person name="Thang M."/>
            <person name="Chan C."/>
        </authorList>
    </citation>
    <scope>NUCLEOTIDE SEQUENCE [LARGE SCALE GENOMIC DNA]</scope>
</reference>
<proteinExistence type="predicted"/>
<evidence type="ECO:0000313" key="2">
    <source>
        <dbReference type="EMBL" id="CAK0895786.1"/>
    </source>
</evidence>
<evidence type="ECO:0000256" key="1">
    <source>
        <dbReference type="SAM" id="MobiDB-lite"/>
    </source>
</evidence>
<protein>
    <submittedName>
        <fullName evidence="2">Uncharacterized protein</fullName>
    </submittedName>
</protein>
<organism evidence="2 3">
    <name type="scientific">Prorocentrum cordatum</name>
    <dbReference type="NCBI Taxonomy" id="2364126"/>
    <lineage>
        <taxon>Eukaryota</taxon>
        <taxon>Sar</taxon>
        <taxon>Alveolata</taxon>
        <taxon>Dinophyceae</taxon>
        <taxon>Prorocentrales</taxon>
        <taxon>Prorocentraceae</taxon>
        <taxon>Prorocentrum</taxon>
    </lineage>
</organism>
<feature type="region of interest" description="Disordered" evidence="1">
    <location>
        <begin position="96"/>
        <end position="116"/>
    </location>
</feature>
<dbReference type="Proteomes" id="UP001189429">
    <property type="component" value="Unassembled WGS sequence"/>
</dbReference>
<dbReference type="EMBL" id="CAUYUJ010020086">
    <property type="protein sequence ID" value="CAK0895786.1"/>
    <property type="molecule type" value="Genomic_DNA"/>
</dbReference>
<name>A0ABN9XD84_9DINO</name>
<gene>
    <name evidence="2" type="ORF">PCOR1329_LOCUS74427</name>
</gene>
<keyword evidence="3" id="KW-1185">Reference proteome</keyword>
<sequence>MKFKGLFANMCKAIGKGALSQSLPRPSQMPFEPHEIATFLGYVLRKRGDPKLPTDPDGLYQTVEAACNAADLAFDGKSAKMAPPVNLKLLSKALRKKPKAVDPNQNRPRNSRCCLM</sequence>
<comment type="caution">
    <text evidence="2">The sequence shown here is derived from an EMBL/GenBank/DDBJ whole genome shotgun (WGS) entry which is preliminary data.</text>
</comment>
<evidence type="ECO:0000313" key="3">
    <source>
        <dbReference type="Proteomes" id="UP001189429"/>
    </source>
</evidence>